<dbReference type="EMBL" id="JABSTR010000011">
    <property type="protein sequence ID" value="KAH9382401.1"/>
    <property type="molecule type" value="Genomic_DNA"/>
</dbReference>
<organism evidence="1 2">
    <name type="scientific">Haemaphysalis longicornis</name>
    <name type="common">Bush tick</name>
    <dbReference type="NCBI Taxonomy" id="44386"/>
    <lineage>
        <taxon>Eukaryota</taxon>
        <taxon>Metazoa</taxon>
        <taxon>Ecdysozoa</taxon>
        <taxon>Arthropoda</taxon>
        <taxon>Chelicerata</taxon>
        <taxon>Arachnida</taxon>
        <taxon>Acari</taxon>
        <taxon>Parasitiformes</taxon>
        <taxon>Ixodida</taxon>
        <taxon>Ixodoidea</taxon>
        <taxon>Ixodidae</taxon>
        <taxon>Haemaphysalinae</taxon>
        <taxon>Haemaphysalis</taxon>
    </lineage>
</organism>
<comment type="caution">
    <text evidence="1">The sequence shown here is derived from an EMBL/GenBank/DDBJ whole genome shotgun (WGS) entry which is preliminary data.</text>
</comment>
<dbReference type="AlphaFoldDB" id="A0A9J6H5Q2"/>
<protein>
    <submittedName>
        <fullName evidence="1">Uncharacterized protein</fullName>
    </submittedName>
</protein>
<gene>
    <name evidence="1" type="ORF">HPB48_011687</name>
</gene>
<dbReference type="Proteomes" id="UP000821853">
    <property type="component" value="Chromosome 9"/>
</dbReference>
<sequence>MEELIQLGDSQTSPFIIPLTLSLLPHTKKNTTSTPPLPIPRRRHVMAAAPDTHVPKLAQVAPQTPLLTHPIRQQLPGLPEPHSHPLPLCMGVSASTRRAHPYTQPHPLHLGGSSVQHCSARLATADQAGARRIASAIGVVD</sequence>
<name>A0A9J6H5Q2_HAELO</name>
<accession>A0A9J6H5Q2</accession>
<keyword evidence="2" id="KW-1185">Reference proteome</keyword>
<evidence type="ECO:0000313" key="1">
    <source>
        <dbReference type="EMBL" id="KAH9382401.1"/>
    </source>
</evidence>
<dbReference type="VEuPathDB" id="VectorBase:HLOH_063708"/>
<reference evidence="1 2" key="1">
    <citation type="journal article" date="2020" name="Cell">
        <title>Large-Scale Comparative Analyses of Tick Genomes Elucidate Their Genetic Diversity and Vector Capacities.</title>
        <authorList>
            <consortium name="Tick Genome and Microbiome Consortium (TIGMIC)"/>
            <person name="Jia N."/>
            <person name="Wang J."/>
            <person name="Shi W."/>
            <person name="Du L."/>
            <person name="Sun Y."/>
            <person name="Zhan W."/>
            <person name="Jiang J.F."/>
            <person name="Wang Q."/>
            <person name="Zhang B."/>
            <person name="Ji P."/>
            <person name="Bell-Sakyi L."/>
            <person name="Cui X.M."/>
            <person name="Yuan T.T."/>
            <person name="Jiang B.G."/>
            <person name="Yang W.F."/>
            <person name="Lam T.T."/>
            <person name="Chang Q.C."/>
            <person name="Ding S.J."/>
            <person name="Wang X.J."/>
            <person name="Zhu J.G."/>
            <person name="Ruan X.D."/>
            <person name="Zhao L."/>
            <person name="Wei J.T."/>
            <person name="Ye R.Z."/>
            <person name="Que T.C."/>
            <person name="Du C.H."/>
            <person name="Zhou Y.H."/>
            <person name="Cheng J.X."/>
            <person name="Dai P.F."/>
            <person name="Guo W.B."/>
            <person name="Han X.H."/>
            <person name="Huang E.J."/>
            <person name="Li L.F."/>
            <person name="Wei W."/>
            <person name="Gao Y.C."/>
            <person name="Liu J.Z."/>
            <person name="Shao H.Z."/>
            <person name="Wang X."/>
            <person name="Wang C.C."/>
            <person name="Yang T.C."/>
            <person name="Huo Q.B."/>
            <person name="Li W."/>
            <person name="Chen H.Y."/>
            <person name="Chen S.E."/>
            <person name="Zhou L.G."/>
            <person name="Ni X.B."/>
            <person name="Tian J.H."/>
            <person name="Sheng Y."/>
            <person name="Liu T."/>
            <person name="Pan Y.S."/>
            <person name="Xia L.Y."/>
            <person name="Li J."/>
            <person name="Zhao F."/>
            <person name="Cao W.C."/>
        </authorList>
    </citation>
    <scope>NUCLEOTIDE SEQUENCE [LARGE SCALE GENOMIC DNA]</scope>
    <source>
        <strain evidence="1">HaeL-2018</strain>
    </source>
</reference>
<evidence type="ECO:0000313" key="2">
    <source>
        <dbReference type="Proteomes" id="UP000821853"/>
    </source>
</evidence>
<proteinExistence type="predicted"/>